<gene>
    <name evidence="1" type="ORF">PM738_17575</name>
</gene>
<organism evidence="1 2">
    <name type="scientific">Thomasclavelia ramosa</name>
    <dbReference type="NCBI Taxonomy" id="1547"/>
    <lineage>
        <taxon>Bacteria</taxon>
        <taxon>Bacillati</taxon>
        <taxon>Bacillota</taxon>
        <taxon>Erysipelotrichia</taxon>
        <taxon>Erysipelotrichales</taxon>
        <taxon>Coprobacillaceae</taxon>
        <taxon>Thomasclavelia</taxon>
    </lineage>
</organism>
<dbReference type="RefSeq" id="WP_118249189.1">
    <property type="nucleotide sequence ID" value="NZ_JAQLKE010000046.1"/>
</dbReference>
<dbReference type="EMBL" id="JAQLKE010000046">
    <property type="protein sequence ID" value="MDB7085616.1"/>
    <property type="molecule type" value="Genomic_DNA"/>
</dbReference>
<evidence type="ECO:0000313" key="1">
    <source>
        <dbReference type="EMBL" id="MDB7085616.1"/>
    </source>
</evidence>
<dbReference type="AlphaFoldDB" id="A0AB35IM20"/>
<proteinExistence type="predicted"/>
<protein>
    <submittedName>
        <fullName evidence="1">Uncharacterized protein</fullName>
    </submittedName>
</protein>
<sequence length="69" mass="8112">MMFYRLSRNSRLKIAYRDSKNSFTMLYKSGNKALLSIGKNTPLDLAFEWIIKNIDHLEDNTMIIKKLEA</sequence>
<dbReference type="Proteomes" id="UP001211987">
    <property type="component" value="Unassembled WGS sequence"/>
</dbReference>
<evidence type="ECO:0000313" key="2">
    <source>
        <dbReference type="Proteomes" id="UP001211987"/>
    </source>
</evidence>
<reference evidence="1" key="1">
    <citation type="submission" date="2023-01" db="EMBL/GenBank/DDBJ databases">
        <title>Human gut microbiome strain richness.</title>
        <authorList>
            <person name="Chen-Liaw A."/>
        </authorList>
    </citation>
    <scope>NUCLEOTIDE SEQUENCE</scope>
    <source>
        <strain evidence="1">1001217st2_G6_1001217B_191108</strain>
    </source>
</reference>
<comment type="caution">
    <text evidence="1">The sequence shown here is derived from an EMBL/GenBank/DDBJ whole genome shotgun (WGS) entry which is preliminary data.</text>
</comment>
<name>A0AB35IM20_9FIRM</name>
<accession>A0AB35IM20</accession>